<gene>
    <name evidence="8" type="ORF">VFH_VI025880</name>
</gene>
<dbReference type="EMBL" id="OX451741">
    <property type="protein sequence ID" value="CAI8616371.1"/>
    <property type="molecule type" value="Genomic_DNA"/>
</dbReference>
<dbReference type="Proteomes" id="UP001157006">
    <property type="component" value="Chromosome 6"/>
</dbReference>
<keyword evidence="3" id="KW-0255">Endonuclease</keyword>
<dbReference type="PROSITE" id="PS51257">
    <property type="entry name" value="PROKAR_LIPOPROTEIN"/>
    <property type="match status" value="1"/>
</dbReference>
<feature type="signal peptide" evidence="7">
    <location>
        <begin position="1"/>
        <end position="20"/>
    </location>
</feature>
<comment type="similarity">
    <text evidence="1 6">Belongs to the RNase T2 family.</text>
</comment>
<dbReference type="PROSITE" id="PS00531">
    <property type="entry name" value="RNASE_T2_2"/>
    <property type="match status" value="1"/>
</dbReference>
<name>A0AAV1B206_VICFA</name>
<dbReference type="Gene3D" id="3.90.730.10">
    <property type="entry name" value="Ribonuclease T2-like"/>
    <property type="match status" value="1"/>
</dbReference>
<dbReference type="GO" id="GO:0033897">
    <property type="term" value="F:ribonuclease T2 activity"/>
    <property type="evidence" value="ECO:0007669"/>
    <property type="project" value="InterPro"/>
</dbReference>
<dbReference type="Pfam" id="PF00445">
    <property type="entry name" value="Ribonuclease_T2"/>
    <property type="match status" value="1"/>
</dbReference>
<accession>A0AAV1B206</accession>
<dbReference type="InterPro" id="IPR036430">
    <property type="entry name" value="RNase_T2-like_sf"/>
</dbReference>
<dbReference type="CDD" id="cd00374">
    <property type="entry name" value="RNase_T2"/>
    <property type="match status" value="1"/>
</dbReference>
<evidence type="ECO:0000256" key="5">
    <source>
        <dbReference type="ARBA" id="ARBA00023239"/>
    </source>
</evidence>
<feature type="chain" id="PRO_5043762872" evidence="7">
    <location>
        <begin position="21"/>
        <end position="229"/>
    </location>
</feature>
<keyword evidence="5" id="KW-0456">Lyase</keyword>
<evidence type="ECO:0000256" key="1">
    <source>
        <dbReference type="ARBA" id="ARBA00007469"/>
    </source>
</evidence>
<dbReference type="InterPro" id="IPR018188">
    <property type="entry name" value="RNase_T2_His_AS_1"/>
</dbReference>
<keyword evidence="9" id="KW-1185">Reference proteome</keyword>
<protein>
    <submittedName>
        <fullName evidence="8">Uncharacterized protein</fullName>
    </submittedName>
</protein>
<evidence type="ECO:0000256" key="6">
    <source>
        <dbReference type="RuleBase" id="RU004328"/>
    </source>
</evidence>
<dbReference type="AlphaFoldDB" id="A0AAV1B206"/>
<dbReference type="PANTHER" id="PTHR11240:SF75">
    <property type="entry name" value="RIBONUCLEASE 3"/>
    <property type="match status" value="1"/>
</dbReference>
<evidence type="ECO:0000256" key="7">
    <source>
        <dbReference type="SAM" id="SignalP"/>
    </source>
</evidence>
<dbReference type="GO" id="GO:0016787">
    <property type="term" value="F:hydrolase activity"/>
    <property type="evidence" value="ECO:0007669"/>
    <property type="project" value="UniProtKB-KW"/>
</dbReference>
<proteinExistence type="inferred from homology"/>
<keyword evidence="4" id="KW-0378">Hydrolase</keyword>
<evidence type="ECO:0000256" key="2">
    <source>
        <dbReference type="ARBA" id="ARBA00022722"/>
    </source>
</evidence>
<dbReference type="InterPro" id="IPR033130">
    <property type="entry name" value="RNase_T2_His_AS_2"/>
</dbReference>
<dbReference type="InterPro" id="IPR001568">
    <property type="entry name" value="RNase_T2-like"/>
</dbReference>
<evidence type="ECO:0000313" key="9">
    <source>
        <dbReference type="Proteomes" id="UP001157006"/>
    </source>
</evidence>
<evidence type="ECO:0000256" key="3">
    <source>
        <dbReference type="ARBA" id="ARBA00022759"/>
    </source>
</evidence>
<evidence type="ECO:0000313" key="8">
    <source>
        <dbReference type="EMBL" id="CAI8616371.1"/>
    </source>
</evidence>
<reference evidence="8 9" key="1">
    <citation type="submission" date="2023-01" db="EMBL/GenBank/DDBJ databases">
        <authorList>
            <person name="Kreplak J."/>
        </authorList>
    </citation>
    <scope>NUCLEOTIDE SEQUENCE [LARGE SCALE GENOMIC DNA]</scope>
</reference>
<dbReference type="PANTHER" id="PTHR11240">
    <property type="entry name" value="RIBONUCLEASE T2"/>
    <property type="match status" value="1"/>
</dbReference>
<dbReference type="GO" id="GO:0006401">
    <property type="term" value="P:RNA catabolic process"/>
    <property type="evidence" value="ECO:0007669"/>
    <property type="project" value="TreeGrafter"/>
</dbReference>
<organism evidence="8 9">
    <name type="scientific">Vicia faba</name>
    <name type="common">Broad bean</name>
    <name type="synonym">Faba vulgaris</name>
    <dbReference type="NCBI Taxonomy" id="3906"/>
    <lineage>
        <taxon>Eukaryota</taxon>
        <taxon>Viridiplantae</taxon>
        <taxon>Streptophyta</taxon>
        <taxon>Embryophyta</taxon>
        <taxon>Tracheophyta</taxon>
        <taxon>Spermatophyta</taxon>
        <taxon>Magnoliopsida</taxon>
        <taxon>eudicotyledons</taxon>
        <taxon>Gunneridae</taxon>
        <taxon>Pentapetalae</taxon>
        <taxon>rosids</taxon>
        <taxon>fabids</taxon>
        <taxon>Fabales</taxon>
        <taxon>Fabaceae</taxon>
        <taxon>Papilionoideae</taxon>
        <taxon>50 kb inversion clade</taxon>
        <taxon>NPAAA clade</taxon>
        <taxon>Hologalegina</taxon>
        <taxon>IRL clade</taxon>
        <taxon>Fabeae</taxon>
        <taxon>Vicia</taxon>
    </lineage>
</organism>
<dbReference type="GO" id="GO:0005576">
    <property type="term" value="C:extracellular region"/>
    <property type="evidence" value="ECO:0007669"/>
    <property type="project" value="TreeGrafter"/>
</dbReference>
<dbReference type="SUPFAM" id="SSF55895">
    <property type="entry name" value="Ribonuclease Rh-like"/>
    <property type="match status" value="1"/>
</dbReference>
<evidence type="ECO:0000256" key="4">
    <source>
        <dbReference type="ARBA" id="ARBA00022801"/>
    </source>
</evidence>
<sequence>MKVLMVLLILVSLLQSCVVSFDYYMLSEMWPPGYCVDKSCDVARQSKLSIFIIHGLWPQNAPSCKPSVLGDFKDPKLVNELGKKWPSITRQTNQKFWQGEWDKHGSCSMLDAQEYFKLTLELYDRADIKKILKKNNITPEITLKSFTKEEIENAIKPHIENTKPQLVCIQGNLAEVRLCFDKTPDYKYINCPASSTCPNLPEKIKFPYLYPNPKPDDPMDPEEGAIPPL</sequence>
<dbReference type="PROSITE" id="PS00530">
    <property type="entry name" value="RNASE_T2_1"/>
    <property type="match status" value="1"/>
</dbReference>
<keyword evidence="2" id="KW-0540">Nuclease</keyword>
<keyword evidence="7" id="KW-0732">Signal</keyword>
<dbReference type="GO" id="GO:0003723">
    <property type="term" value="F:RNA binding"/>
    <property type="evidence" value="ECO:0007669"/>
    <property type="project" value="InterPro"/>
</dbReference>